<feature type="transmembrane region" description="Helical" evidence="1">
    <location>
        <begin position="29"/>
        <end position="50"/>
    </location>
</feature>
<dbReference type="RefSeq" id="WP_344388409.1">
    <property type="nucleotide sequence ID" value="NZ_BAAASJ010000019.1"/>
</dbReference>
<keyword evidence="1" id="KW-1133">Transmembrane helix</keyword>
<sequence>MPTTIGNVRLDDEARPTAYTADYDWRGSVFKGSLLLLLGLGMTVILVTVLKRNDRAVAGSS</sequence>
<reference evidence="2 3" key="1">
    <citation type="journal article" date="2019" name="Int. J. Syst. Evol. Microbiol.">
        <title>The Global Catalogue of Microorganisms (GCM) 10K type strain sequencing project: providing services to taxonomists for standard genome sequencing and annotation.</title>
        <authorList>
            <consortium name="The Broad Institute Genomics Platform"/>
            <consortium name="The Broad Institute Genome Sequencing Center for Infectious Disease"/>
            <person name="Wu L."/>
            <person name="Ma J."/>
        </authorList>
    </citation>
    <scope>NUCLEOTIDE SEQUENCE [LARGE SCALE GENOMIC DNA]</scope>
    <source>
        <strain evidence="2 3">JCM 4524</strain>
    </source>
</reference>
<dbReference type="EMBL" id="BAAASJ010000019">
    <property type="protein sequence ID" value="GAA2626794.1"/>
    <property type="molecule type" value="Genomic_DNA"/>
</dbReference>
<keyword evidence="3" id="KW-1185">Reference proteome</keyword>
<evidence type="ECO:0000313" key="2">
    <source>
        <dbReference type="EMBL" id="GAA2626794.1"/>
    </source>
</evidence>
<organism evidence="2 3">
    <name type="scientific">Streptomyces vastus</name>
    <dbReference type="NCBI Taxonomy" id="285451"/>
    <lineage>
        <taxon>Bacteria</taxon>
        <taxon>Bacillati</taxon>
        <taxon>Actinomycetota</taxon>
        <taxon>Actinomycetes</taxon>
        <taxon>Kitasatosporales</taxon>
        <taxon>Streptomycetaceae</taxon>
        <taxon>Streptomyces</taxon>
    </lineage>
</organism>
<comment type="caution">
    <text evidence="2">The sequence shown here is derived from an EMBL/GenBank/DDBJ whole genome shotgun (WGS) entry which is preliminary data.</text>
</comment>
<dbReference type="Proteomes" id="UP001500151">
    <property type="component" value="Unassembled WGS sequence"/>
</dbReference>
<gene>
    <name evidence="2" type="ORF">GCM10010307_14980</name>
</gene>
<evidence type="ECO:0000313" key="3">
    <source>
        <dbReference type="Proteomes" id="UP001500151"/>
    </source>
</evidence>
<evidence type="ECO:0000256" key="1">
    <source>
        <dbReference type="SAM" id="Phobius"/>
    </source>
</evidence>
<name>A0ABN3QI91_9ACTN</name>
<keyword evidence="1" id="KW-0472">Membrane</keyword>
<protein>
    <submittedName>
        <fullName evidence="2">Uncharacterized protein</fullName>
    </submittedName>
</protein>
<keyword evidence="1" id="KW-0812">Transmembrane</keyword>
<accession>A0ABN3QI91</accession>
<proteinExistence type="predicted"/>